<dbReference type="SUPFAM" id="SSF48452">
    <property type="entry name" value="TPR-like"/>
    <property type="match status" value="1"/>
</dbReference>
<evidence type="ECO:0000256" key="4">
    <source>
        <dbReference type="ARBA" id="ARBA00022803"/>
    </source>
</evidence>
<dbReference type="InterPro" id="IPR019734">
    <property type="entry name" value="TPR_rpt"/>
</dbReference>
<evidence type="ECO:0000313" key="9">
    <source>
        <dbReference type="EMBL" id="CAH2047289.1"/>
    </source>
</evidence>
<dbReference type="PANTHER" id="PTHR46512:SF9">
    <property type="entry name" value="PEPTIDYLPROLYL ISOMERASE"/>
    <property type="match status" value="1"/>
</dbReference>
<feature type="domain" description="PPIase FKBP-type" evidence="8">
    <location>
        <begin position="131"/>
        <end position="230"/>
    </location>
</feature>
<dbReference type="Gene3D" id="3.10.50.40">
    <property type="match status" value="2"/>
</dbReference>
<accession>A0AAU9RUL3</accession>
<evidence type="ECO:0000256" key="3">
    <source>
        <dbReference type="ARBA" id="ARBA00022737"/>
    </source>
</evidence>
<evidence type="ECO:0000256" key="1">
    <source>
        <dbReference type="ARBA" id="ARBA00000971"/>
    </source>
</evidence>
<organism evidence="9 10">
    <name type="scientific">Thlaspi arvense</name>
    <name type="common">Field penny-cress</name>
    <dbReference type="NCBI Taxonomy" id="13288"/>
    <lineage>
        <taxon>Eukaryota</taxon>
        <taxon>Viridiplantae</taxon>
        <taxon>Streptophyta</taxon>
        <taxon>Embryophyta</taxon>
        <taxon>Tracheophyta</taxon>
        <taxon>Spermatophyta</taxon>
        <taxon>Magnoliopsida</taxon>
        <taxon>eudicotyledons</taxon>
        <taxon>Gunneridae</taxon>
        <taxon>Pentapetalae</taxon>
        <taxon>rosids</taxon>
        <taxon>malvids</taxon>
        <taxon>Brassicales</taxon>
        <taxon>Brassicaceae</taxon>
        <taxon>Thlaspideae</taxon>
        <taxon>Thlaspi</taxon>
    </lineage>
</organism>
<dbReference type="InterPro" id="IPR011990">
    <property type="entry name" value="TPR-like_helical_dom_sf"/>
</dbReference>
<evidence type="ECO:0000256" key="6">
    <source>
        <dbReference type="ARBA" id="ARBA00023235"/>
    </source>
</evidence>
<keyword evidence="10" id="KW-1185">Reference proteome</keyword>
<dbReference type="PANTHER" id="PTHR46512">
    <property type="entry name" value="PEPTIDYLPROLYL ISOMERASE"/>
    <property type="match status" value="1"/>
</dbReference>
<dbReference type="Pfam" id="PF00254">
    <property type="entry name" value="FKBP_C"/>
    <property type="match status" value="1"/>
</dbReference>
<keyword evidence="5 7" id="KW-0697">Rotamase</keyword>
<dbReference type="InterPro" id="IPR046357">
    <property type="entry name" value="PPIase_dom_sf"/>
</dbReference>
<dbReference type="InterPro" id="IPR001179">
    <property type="entry name" value="PPIase_FKBP_dom"/>
</dbReference>
<keyword evidence="6 7" id="KW-0413">Isomerase</keyword>
<dbReference type="EMBL" id="OU466858">
    <property type="protein sequence ID" value="CAH2047289.1"/>
    <property type="molecule type" value="Genomic_DNA"/>
</dbReference>
<dbReference type="Proteomes" id="UP000836841">
    <property type="component" value="Chromosome 2"/>
</dbReference>
<keyword evidence="3" id="KW-0677">Repeat</keyword>
<evidence type="ECO:0000256" key="5">
    <source>
        <dbReference type="ARBA" id="ARBA00023110"/>
    </source>
</evidence>
<dbReference type="PROSITE" id="PS50059">
    <property type="entry name" value="FKBP_PPIASE"/>
    <property type="match status" value="1"/>
</dbReference>
<dbReference type="InterPro" id="IPR050754">
    <property type="entry name" value="FKBP4/5/8-like"/>
</dbReference>
<name>A0AAU9RUL3_THLAR</name>
<evidence type="ECO:0000313" key="10">
    <source>
        <dbReference type="Proteomes" id="UP000836841"/>
    </source>
</evidence>
<keyword evidence="4" id="KW-0802">TPR repeat</keyword>
<dbReference type="GO" id="GO:0003755">
    <property type="term" value="F:peptidyl-prolyl cis-trans isomerase activity"/>
    <property type="evidence" value="ECO:0007669"/>
    <property type="project" value="UniProtKB-KW"/>
</dbReference>
<dbReference type="AlphaFoldDB" id="A0AAU9RUL3"/>
<proteinExistence type="predicted"/>
<reference evidence="9 10" key="1">
    <citation type="submission" date="2022-03" db="EMBL/GenBank/DDBJ databases">
        <authorList>
            <person name="Nunn A."/>
            <person name="Chopra R."/>
            <person name="Nunn A."/>
            <person name="Contreras Garrido A."/>
        </authorList>
    </citation>
    <scope>NUCLEOTIDE SEQUENCE [LARGE SCALE GENOMIC DNA]</scope>
</reference>
<evidence type="ECO:0000256" key="2">
    <source>
        <dbReference type="ARBA" id="ARBA00013194"/>
    </source>
</evidence>
<evidence type="ECO:0000256" key="7">
    <source>
        <dbReference type="PROSITE-ProRule" id="PRU00277"/>
    </source>
</evidence>
<protein>
    <recommendedName>
        <fullName evidence="2 7">peptidylprolyl isomerase</fullName>
        <ecNumber evidence="2 7">5.2.1.8</ecNumber>
    </recommendedName>
</protein>
<comment type="catalytic activity">
    <reaction evidence="1 7">
        <text>[protein]-peptidylproline (omega=180) = [protein]-peptidylproline (omega=0)</text>
        <dbReference type="Rhea" id="RHEA:16237"/>
        <dbReference type="Rhea" id="RHEA-COMP:10747"/>
        <dbReference type="Rhea" id="RHEA-COMP:10748"/>
        <dbReference type="ChEBI" id="CHEBI:83833"/>
        <dbReference type="ChEBI" id="CHEBI:83834"/>
        <dbReference type="EC" id="5.2.1.8"/>
    </reaction>
</comment>
<dbReference type="SUPFAM" id="SSF54534">
    <property type="entry name" value="FKBP-like"/>
    <property type="match status" value="2"/>
</dbReference>
<gene>
    <name evidence="9" type="ORF">TAV2_LOCUS6131</name>
</gene>
<evidence type="ECO:0000259" key="8">
    <source>
        <dbReference type="PROSITE" id="PS50059"/>
    </source>
</evidence>
<dbReference type="SMART" id="SM00028">
    <property type="entry name" value="TPR"/>
    <property type="match status" value="3"/>
</dbReference>
<sequence>MEDKEGEVIQSAPPLQIGEERVRGASDVKKKLLKLGAGWETPKIDDEASFHFVCTFPHGEIFDSSKAINRPLTLPIDVDEKGELALFTFPVDDELDDWPKSSMTQVKIELMSWVSVVDVCNDGGIMKRVEGKGSKDEKPGVLDNVLVKYHVDDGVLDKTPDEGIEFCVKDGHLCPALSLVIVIMRPGEKARLVVLPHYGFREEGRKPIGKFHAIPPNTMLEIDLELVSFKPVIDVSGDIKIFKKVIRDGEGSSVADDGATVTGTNNEEKIETANRNKEEGNILYKNQKYQRAAKKYEKAADCIENGSFEGVEEKQVKALRVSCFLNGAACSLKLNDFQEAFRLCSKLLLLSSFNSNSRCSMYFCTRYIGNDFYCLLSQMLRIEFQNVKVLYRRAQSLIGTGDLISAEMDIKKALEADPENHEVKSLHRTLKQSKAESNQRDAKLYANMFASCKVKTETYGGRRRVVKLLKVSLSHIILKFCMVLFFRREIIQIRKGFFFHWVYERTIKLRKKVLFFRWVYERIQIKKKWFCSSHVSTKGCPIYRR</sequence>
<dbReference type="Gene3D" id="1.25.40.10">
    <property type="entry name" value="Tetratricopeptide repeat domain"/>
    <property type="match status" value="2"/>
</dbReference>
<dbReference type="EC" id="5.2.1.8" evidence="2 7"/>